<keyword evidence="2" id="KW-1185">Reference proteome</keyword>
<name>A0ACC0LD21_RHOML</name>
<organism evidence="1 2">
    <name type="scientific">Rhododendron molle</name>
    <name type="common">Chinese azalea</name>
    <name type="synonym">Azalea mollis</name>
    <dbReference type="NCBI Taxonomy" id="49168"/>
    <lineage>
        <taxon>Eukaryota</taxon>
        <taxon>Viridiplantae</taxon>
        <taxon>Streptophyta</taxon>
        <taxon>Embryophyta</taxon>
        <taxon>Tracheophyta</taxon>
        <taxon>Spermatophyta</taxon>
        <taxon>Magnoliopsida</taxon>
        <taxon>eudicotyledons</taxon>
        <taxon>Gunneridae</taxon>
        <taxon>Pentapetalae</taxon>
        <taxon>asterids</taxon>
        <taxon>Ericales</taxon>
        <taxon>Ericaceae</taxon>
        <taxon>Ericoideae</taxon>
        <taxon>Rhodoreae</taxon>
        <taxon>Rhododendron</taxon>
    </lineage>
</organism>
<reference evidence="1" key="1">
    <citation type="submission" date="2022-02" db="EMBL/GenBank/DDBJ databases">
        <title>Plant Genome Project.</title>
        <authorList>
            <person name="Zhang R.-G."/>
        </authorList>
    </citation>
    <scope>NUCLEOTIDE SEQUENCE</scope>
    <source>
        <strain evidence="1">AT1</strain>
    </source>
</reference>
<sequence>MGWKHRSCKSPFAKTHLFVLYIRGSDNLSALDMAARNAKKDTLLYLLEFTKDVPFSKLFPDEDSAAHFLILVMTSRTRYN</sequence>
<dbReference type="Proteomes" id="UP001062846">
    <property type="component" value="Chromosome 13"/>
</dbReference>
<protein>
    <submittedName>
        <fullName evidence="1">Uncharacterized protein</fullName>
    </submittedName>
</protein>
<evidence type="ECO:0000313" key="1">
    <source>
        <dbReference type="EMBL" id="KAI8526058.1"/>
    </source>
</evidence>
<dbReference type="EMBL" id="CM046400">
    <property type="protein sequence ID" value="KAI8526058.1"/>
    <property type="molecule type" value="Genomic_DNA"/>
</dbReference>
<accession>A0ACC0LD21</accession>
<proteinExistence type="predicted"/>
<gene>
    <name evidence="1" type="ORF">RHMOL_Rhmol13G0279300</name>
</gene>
<comment type="caution">
    <text evidence="1">The sequence shown here is derived from an EMBL/GenBank/DDBJ whole genome shotgun (WGS) entry which is preliminary data.</text>
</comment>
<evidence type="ECO:0000313" key="2">
    <source>
        <dbReference type="Proteomes" id="UP001062846"/>
    </source>
</evidence>